<keyword evidence="1 6" id="KW-0812">Transmembrane</keyword>
<dbReference type="Pfam" id="PF09446">
    <property type="entry name" value="VMA21"/>
    <property type="match status" value="1"/>
</dbReference>
<keyword evidence="4 6" id="KW-0472">Membrane</keyword>
<keyword evidence="2" id="KW-0256">Endoplasmic reticulum</keyword>
<sequence length="91" mass="9560">MSSSSQSGRLPVGSDKAAGTVGFSVIIKLIFFTLAMFVLPIVTYYYTVNGIFDGNGTYAAGAAAGMANLVALGYILAAVLEDKEKDKDKKE</sequence>
<evidence type="ECO:0000256" key="5">
    <source>
        <dbReference type="ARBA" id="ARBA00023329"/>
    </source>
</evidence>
<feature type="transmembrane region" description="Helical" evidence="6">
    <location>
        <begin position="21"/>
        <end position="46"/>
    </location>
</feature>
<keyword evidence="8" id="KW-1185">Reference proteome</keyword>
<evidence type="ECO:0008006" key="9">
    <source>
        <dbReference type="Google" id="ProtNLM"/>
    </source>
</evidence>
<evidence type="ECO:0000313" key="7">
    <source>
        <dbReference type="EMBL" id="KAI9275819.1"/>
    </source>
</evidence>
<dbReference type="GO" id="GO:0070072">
    <property type="term" value="P:vacuolar proton-transporting V-type ATPase complex assembly"/>
    <property type="evidence" value="ECO:0007669"/>
    <property type="project" value="InterPro"/>
</dbReference>
<keyword evidence="5" id="KW-0968">Cytoplasmic vesicle</keyword>
<accession>A0AAD5K9S6</accession>
<protein>
    <recommendedName>
        <fullName evidence="9">Vacuolar ATPase assembly integral membrane protein VMA21</fullName>
    </recommendedName>
</protein>
<dbReference type="AlphaFoldDB" id="A0AAD5K9S6"/>
<organism evidence="7 8">
    <name type="scientific">Phascolomyces articulosus</name>
    <dbReference type="NCBI Taxonomy" id="60185"/>
    <lineage>
        <taxon>Eukaryota</taxon>
        <taxon>Fungi</taxon>
        <taxon>Fungi incertae sedis</taxon>
        <taxon>Mucoromycota</taxon>
        <taxon>Mucoromycotina</taxon>
        <taxon>Mucoromycetes</taxon>
        <taxon>Mucorales</taxon>
        <taxon>Lichtheimiaceae</taxon>
        <taxon>Phascolomyces</taxon>
    </lineage>
</organism>
<proteinExistence type="predicted"/>
<dbReference type="EMBL" id="JAIXMP010000003">
    <property type="protein sequence ID" value="KAI9275819.1"/>
    <property type="molecule type" value="Genomic_DNA"/>
</dbReference>
<keyword evidence="3 6" id="KW-1133">Transmembrane helix</keyword>
<comment type="caution">
    <text evidence="7">The sequence shown here is derived from an EMBL/GenBank/DDBJ whole genome shotgun (WGS) entry which is preliminary data.</text>
</comment>
<reference evidence="7" key="2">
    <citation type="submission" date="2023-02" db="EMBL/GenBank/DDBJ databases">
        <authorList>
            <consortium name="DOE Joint Genome Institute"/>
            <person name="Mondo S.J."/>
            <person name="Chang Y."/>
            <person name="Wang Y."/>
            <person name="Ahrendt S."/>
            <person name="Andreopoulos W."/>
            <person name="Barry K."/>
            <person name="Beard J."/>
            <person name="Benny G.L."/>
            <person name="Blankenship S."/>
            <person name="Bonito G."/>
            <person name="Cuomo C."/>
            <person name="Desiro A."/>
            <person name="Gervers K.A."/>
            <person name="Hundley H."/>
            <person name="Kuo A."/>
            <person name="LaButti K."/>
            <person name="Lang B.F."/>
            <person name="Lipzen A."/>
            <person name="O'Donnell K."/>
            <person name="Pangilinan J."/>
            <person name="Reynolds N."/>
            <person name="Sandor L."/>
            <person name="Smith M.W."/>
            <person name="Tsang A."/>
            <person name="Grigoriev I.V."/>
            <person name="Stajich J.E."/>
            <person name="Spatafora J.W."/>
        </authorList>
    </citation>
    <scope>NUCLEOTIDE SEQUENCE</scope>
    <source>
        <strain evidence="7">RSA 2281</strain>
    </source>
</reference>
<evidence type="ECO:0000256" key="1">
    <source>
        <dbReference type="ARBA" id="ARBA00022692"/>
    </source>
</evidence>
<gene>
    <name evidence="7" type="ORF">BDA99DRAFT_555582</name>
</gene>
<evidence type="ECO:0000256" key="6">
    <source>
        <dbReference type="SAM" id="Phobius"/>
    </source>
</evidence>
<evidence type="ECO:0000256" key="2">
    <source>
        <dbReference type="ARBA" id="ARBA00022824"/>
    </source>
</evidence>
<evidence type="ECO:0000313" key="8">
    <source>
        <dbReference type="Proteomes" id="UP001209540"/>
    </source>
</evidence>
<name>A0AAD5K9S6_9FUNG</name>
<feature type="transmembrane region" description="Helical" evidence="6">
    <location>
        <begin position="58"/>
        <end position="80"/>
    </location>
</feature>
<dbReference type="Proteomes" id="UP001209540">
    <property type="component" value="Unassembled WGS sequence"/>
</dbReference>
<dbReference type="GO" id="GO:0031410">
    <property type="term" value="C:cytoplasmic vesicle"/>
    <property type="evidence" value="ECO:0007669"/>
    <property type="project" value="UniProtKB-KW"/>
</dbReference>
<evidence type="ECO:0000256" key="4">
    <source>
        <dbReference type="ARBA" id="ARBA00023136"/>
    </source>
</evidence>
<dbReference type="InterPro" id="IPR019013">
    <property type="entry name" value="Vma21"/>
</dbReference>
<evidence type="ECO:0000256" key="3">
    <source>
        <dbReference type="ARBA" id="ARBA00022989"/>
    </source>
</evidence>
<reference evidence="7" key="1">
    <citation type="journal article" date="2022" name="IScience">
        <title>Evolution of zygomycete secretomes and the origins of terrestrial fungal ecologies.</title>
        <authorList>
            <person name="Chang Y."/>
            <person name="Wang Y."/>
            <person name="Mondo S."/>
            <person name="Ahrendt S."/>
            <person name="Andreopoulos W."/>
            <person name="Barry K."/>
            <person name="Beard J."/>
            <person name="Benny G.L."/>
            <person name="Blankenship S."/>
            <person name="Bonito G."/>
            <person name="Cuomo C."/>
            <person name="Desiro A."/>
            <person name="Gervers K.A."/>
            <person name="Hundley H."/>
            <person name="Kuo A."/>
            <person name="LaButti K."/>
            <person name="Lang B.F."/>
            <person name="Lipzen A."/>
            <person name="O'Donnell K."/>
            <person name="Pangilinan J."/>
            <person name="Reynolds N."/>
            <person name="Sandor L."/>
            <person name="Smith M.E."/>
            <person name="Tsang A."/>
            <person name="Grigoriev I.V."/>
            <person name="Stajich J.E."/>
            <person name="Spatafora J.W."/>
        </authorList>
    </citation>
    <scope>NUCLEOTIDE SEQUENCE</scope>
    <source>
        <strain evidence="7">RSA 2281</strain>
    </source>
</reference>